<evidence type="ECO:0000256" key="4">
    <source>
        <dbReference type="ARBA" id="ARBA00022603"/>
    </source>
</evidence>
<evidence type="ECO:0000313" key="9">
    <source>
        <dbReference type="Proteomes" id="UP000461162"/>
    </source>
</evidence>
<keyword evidence="4 7" id="KW-0489">Methyltransferase</keyword>
<comment type="function">
    <text evidence="7">Catalyzes the methyl esterification of L-isoaspartyl residues in peptides and proteins that result from spontaneous decomposition of normal L-aspartyl and L-asparaginyl residues. It plays a role in the repair and/or degradation of damaged proteins.</text>
</comment>
<name>A0A7K1KQE3_9BACT</name>
<dbReference type="SUPFAM" id="SSF53335">
    <property type="entry name" value="S-adenosyl-L-methionine-dependent methyltransferases"/>
    <property type="match status" value="1"/>
</dbReference>
<sequence length="213" mass="23576">MVDPVRSRERMVREQIEARGVADPAVLDALRSLPRHLFVEEAFACKAYSDGPLPIGEGQTISQPYIVARMSELLEVKPGMTVLEIGTGSGYQAAVLAHMGADVYTVERIRKLFFTARKRFTDMRLFSIKLKLDDGTMGWPEHAPYDRIIVTAGGPEVPEPLIGQLADPGRMVIPVGESRRLQRLVLVEKIDGHITHSDHGGVAFVDLVGQYGW</sequence>
<dbReference type="PANTHER" id="PTHR11579:SF0">
    <property type="entry name" value="PROTEIN-L-ISOASPARTATE(D-ASPARTATE) O-METHYLTRANSFERASE"/>
    <property type="match status" value="1"/>
</dbReference>
<proteinExistence type="inferred from homology"/>
<keyword evidence="6 7" id="KW-0949">S-adenosyl-L-methionine</keyword>
<evidence type="ECO:0000256" key="2">
    <source>
        <dbReference type="ARBA" id="ARBA00005369"/>
    </source>
</evidence>
<dbReference type="Pfam" id="PF01135">
    <property type="entry name" value="PCMT"/>
    <property type="match status" value="1"/>
</dbReference>
<comment type="subcellular location">
    <subcellularLocation>
        <location evidence="1 7">Cytoplasm</location>
    </subcellularLocation>
</comment>
<dbReference type="FunFam" id="3.40.50.150:FF:000010">
    <property type="entry name" value="Protein-L-isoaspartate O-methyltransferase"/>
    <property type="match status" value="1"/>
</dbReference>
<comment type="catalytic activity">
    <reaction evidence="7">
        <text>[protein]-L-isoaspartate + S-adenosyl-L-methionine = [protein]-L-isoaspartate alpha-methyl ester + S-adenosyl-L-homocysteine</text>
        <dbReference type="Rhea" id="RHEA:12705"/>
        <dbReference type="Rhea" id="RHEA-COMP:12143"/>
        <dbReference type="Rhea" id="RHEA-COMP:12144"/>
        <dbReference type="ChEBI" id="CHEBI:57856"/>
        <dbReference type="ChEBI" id="CHEBI:59789"/>
        <dbReference type="ChEBI" id="CHEBI:90596"/>
        <dbReference type="ChEBI" id="CHEBI:90598"/>
        <dbReference type="EC" id="2.1.1.77"/>
    </reaction>
</comment>
<evidence type="ECO:0000256" key="6">
    <source>
        <dbReference type="ARBA" id="ARBA00022691"/>
    </source>
</evidence>
<organism evidence="8 9">
    <name type="scientific">Pseudodesulfovibrio alkaliphilus</name>
    <dbReference type="NCBI Taxonomy" id="2661613"/>
    <lineage>
        <taxon>Bacteria</taxon>
        <taxon>Pseudomonadati</taxon>
        <taxon>Thermodesulfobacteriota</taxon>
        <taxon>Desulfovibrionia</taxon>
        <taxon>Desulfovibrionales</taxon>
        <taxon>Desulfovibrionaceae</taxon>
    </lineage>
</organism>
<keyword evidence="9" id="KW-1185">Reference proteome</keyword>
<comment type="similarity">
    <text evidence="2 7">Belongs to the methyltransferase superfamily. L-isoaspartyl/D-aspartyl protein methyltransferase family.</text>
</comment>
<evidence type="ECO:0000256" key="7">
    <source>
        <dbReference type="HAMAP-Rule" id="MF_00090"/>
    </source>
</evidence>
<dbReference type="AlphaFoldDB" id="A0A7K1KQE3"/>
<keyword evidence="5 7" id="KW-0808">Transferase</keyword>
<evidence type="ECO:0000256" key="5">
    <source>
        <dbReference type="ARBA" id="ARBA00022679"/>
    </source>
</evidence>
<protein>
    <recommendedName>
        <fullName evidence="7">Protein-L-isoaspartate O-methyltransferase</fullName>
        <ecNumber evidence="7">2.1.1.77</ecNumber>
    </recommendedName>
    <alternativeName>
        <fullName evidence="7">L-isoaspartyl protein carboxyl methyltransferase</fullName>
    </alternativeName>
    <alternativeName>
        <fullName evidence="7">Protein L-isoaspartyl methyltransferase</fullName>
    </alternativeName>
    <alternativeName>
        <fullName evidence="7">Protein-beta-aspartate methyltransferase</fullName>
        <shortName evidence="7">PIMT</shortName>
    </alternativeName>
</protein>
<dbReference type="PROSITE" id="PS01279">
    <property type="entry name" value="PCMT"/>
    <property type="match status" value="1"/>
</dbReference>
<evidence type="ECO:0000256" key="3">
    <source>
        <dbReference type="ARBA" id="ARBA00022490"/>
    </source>
</evidence>
<keyword evidence="3 7" id="KW-0963">Cytoplasm</keyword>
<dbReference type="GO" id="GO:0005737">
    <property type="term" value="C:cytoplasm"/>
    <property type="evidence" value="ECO:0007669"/>
    <property type="project" value="UniProtKB-SubCell"/>
</dbReference>
<evidence type="ECO:0000256" key="1">
    <source>
        <dbReference type="ARBA" id="ARBA00004496"/>
    </source>
</evidence>
<dbReference type="Gene3D" id="3.40.50.150">
    <property type="entry name" value="Vaccinia Virus protein VP39"/>
    <property type="match status" value="1"/>
</dbReference>
<dbReference type="EC" id="2.1.1.77" evidence="7"/>
<dbReference type="GO" id="GO:0030091">
    <property type="term" value="P:protein repair"/>
    <property type="evidence" value="ECO:0007669"/>
    <property type="project" value="UniProtKB-UniRule"/>
</dbReference>
<comment type="caution">
    <text evidence="8">The sequence shown here is derived from an EMBL/GenBank/DDBJ whole genome shotgun (WGS) entry which is preliminary data.</text>
</comment>
<dbReference type="NCBIfam" id="TIGR00080">
    <property type="entry name" value="pimt"/>
    <property type="match status" value="1"/>
</dbReference>
<dbReference type="HAMAP" id="MF_00090">
    <property type="entry name" value="PIMT"/>
    <property type="match status" value="1"/>
</dbReference>
<dbReference type="NCBIfam" id="NF001453">
    <property type="entry name" value="PRK00312.1"/>
    <property type="match status" value="1"/>
</dbReference>
<dbReference type="PANTHER" id="PTHR11579">
    <property type="entry name" value="PROTEIN-L-ISOASPARTATE O-METHYLTRANSFERASE"/>
    <property type="match status" value="1"/>
</dbReference>
<dbReference type="InterPro" id="IPR029063">
    <property type="entry name" value="SAM-dependent_MTases_sf"/>
</dbReference>
<dbReference type="GO" id="GO:0032259">
    <property type="term" value="P:methylation"/>
    <property type="evidence" value="ECO:0007669"/>
    <property type="project" value="UniProtKB-KW"/>
</dbReference>
<feature type="active site" evidence="7">
    <location>
        <position position="62"/>
    </location>
</feature>
<dbReference type="EMBL" id="WODC01000008">
    <property type="protein sequence ID" value="MUM78314.1"/>
    <property type="molecule type" value="Genomic_DNA"/>
</dbReference>
<gene>
    <name evidence="7" type="primary">pcm</name>
    <name evidence="8" type="ORF">GKC30_11780</name>
</gene>
<evidence type="ECO:0000313" key="8">
    <source>
        <dbReference type="EMBL" id="MUM78314.1"/>
    </source>
</evidence>
<dbReference type="RefSeq" id="WP_155934933.1">
    <property type="nucleotide sequence ID" value="NZ_WODC01000008.1"/>
</dbReference>
<reference evidence="8 9" key="1">
    <citation type="submission" date="2019-11" db="EMBL/GenBank/DDBJ databases">
        <title>Pseudodesulfovibrio alkaliphilus, sp. nov., an alkaliphilic sulfate-reducing bacteria from mud volcano of Taman peninsula, Russia.</title>
        <authorList>
            <person name="Frolova A."/>
            <person name="Merkel A.Y."/>
            <person name="Slobodkin A.I."/>
        </authorList>
    </citation>
    <scope>NUCLEOTIDE SEQUENCE [LARGE SCALE GENOMIC DNA]</scope>
    <source>
        <strain evidence="8 9">F-1</strain>
    </source>
</reference>
<dbReference type="InterPro" id="IPR000682">
    <property type="entry name" value="PCMT"/>
</dbReference>
<accession>A0A7K1KQE3</accession>
<dbReference type="GO" id="GO:0004719">
    <property type="term" value="F:protein-L-isoaspartate (D-aspartate) O-methyltransferase activity"/>
    <property type="evidence" value="ECO:0007669"/>
    <property type="project" value="UniProtKB-UniRule"/>
</dbReference>
<dbReference type="Proteomes" id="UP000461162">
    <property type="component" value="Unassembled WGS sequence"/>
</dbReference>